<protein>
    <submittedName>
        <fullName evidence="1">Uncharacterized protein</fullName>
    </submittedName>
</protein>
<gene>
    <name evidence="1" type="ORF">ENK44_05075</name>
</gene>
<dbReference type="EMBL" id="DRQG01000044">
    <property type="protein sequence ID" value="HGY55051.1"/>
    <property type="molecule type" value="Genomic_DNA"/>
</dbReference>
<sequence length="177" mass="20044">MIFLIKNRLLVWGVSFILFHFTNACTIRPLASNRAAADENAAGNRNTNPIRIIAARAAYLKAVYDHSGNYAVTRRYPPVKNRARINGYLYRIEIVVIADGKEAQWDAPFVVGYATADGASGTITLNSQRKILRSHFQYSFYFTLQVKNKGERMVLWMGNTSNKAEVPLTKQWILTLD</sequence>
<accession>A0A7V4WV79</accession>
<organism evidence="1">
    <name type="scientific">Caldithrix abyssi</name>
    <dbReference type="NCBI Taxonomy" id="187145"/>
    <lineage>
        <taxon>Bacteria</taxon>
        <taxon>Pseudomonadati</taxon>
        <taxon>Calditrichota</taxon>
        <taxon>Calditrichia</taxon>
        <taxon>Calditrichales</taxon>
        <taxon>Calditrichaceae</taxon>
        <taxon>Caldithrix</taxon>
    </lineage>
</organism>
<proteinExistence type="predicted"/>
<dbReference type="AlphaFoldDB" id="A0A7V4WV79"/>
<dbReference type="Proteomes" id="UP000885779">
    <property type="component" value="Unassembled WGS sequence"/>
</dbReference>
<name>A0A7V4WV79_CALAY</name>
<reference evidence="1" key="1">
    <citation type="journal article" date="2020" name="mSystems">
        <title>Genome- and Community-Level Interaction Insights into Carbon Utilization and Element Cycling Functions of Hydrothermarchaeota in Hydrothermal Sediment.</title>
        <authorList>
            <person name="Zhou Z."/>
            <person name="Liu Y."/>
            <person name="Xu W."/>
            <person name="Pan J."/>
            <person name="Luo Z.H."/>
            <person name="Li M."/>
        </authorList>
    </citation>
    <scope>NUCLEOTIDE SEQUENCE [LARGE SCALE GENOMIC DNA]</scope>
    <source>
        <strain evidence="1">HyVt-577</strain>
    </source>
</reference>
<comment type="caution">
    <text evidence="1">The sequence shown here is derived from an EMBL/GenBank/DDBJ whole genome shotgun (WGS) entry which is preliminary data.</text>
</comment>
<evidence type="ECO:0000313" key="1">
    <source>
        <dbReference type="EMBL" id="HGY55051.1"/>
    </source>
</evidence>